<name>A0ACC1AEM9_9ROSI</name>
<gene>
    <name evidence="1" type="ORF">Patl1_08977</name>
</gene>
<sequence>MAALSVSRLELPSINKLAMFWRFDADGDRRLSKQELNNAFSSLGSSFPAWRTWRALCHADENGYGYINEKEFDELVKYAVKCGYVIS</sequence>
<dbReference type="Proteomes" id="UP001164250">
    <property type="component" value="Chromosome 10"/>
</dbReference>
<comment type="caution">
    <text evidence="1">The sequence shown here is derived from an EMBL/GenBank/DDBJ whole genome shotgun (WGS) entry which is preliminary data.</text>
</comment>
<evidence type="ECO:0000313" key="1">
    <source>
        <dbReference type="EMBL" id="KAJ0085487.1"/>
    </source>
</evidence>
<organism evidence="1 2">
    <name type="scientific">Pistacia atlantica</name>
    <dbReference type="NCBI Taxonomy" id="434234"/>
    <lineage>
        <taxon>Eukaryota</taxon>
        <taxon>Viridiplantae</taxon>
        <taxon>Streptophyta</taxon>
        <taxon>Embryophyta</taxon>
        <taxon>Tracheophyta</taxon>
        <taxon>Spermatophyta</taxon>
        <taxon>Magnoliopsida</taxon>
        <taxon>eudicotyledons</taxon>
        <taxon>Gunneridae</taxon>
        <taxon>Pentapetalae</taxon>
        <taxon>rosids</taxon>
        <taxon>malvids</taxon>
        <taxon>Sapindales</taxon>
        <taxon>Anacardiaceae</taxon>
        <taxon>Pistacia</taxon>
    </lineage>
</organism>
<dbReference type="EMBL" id="CM047906">
    <property type="protein sequence ID" value="KAJ0085487.1"/>
    <property type="molecule type" value="Genomic_DNA"/>
</dbReference>
<evidence type="ECO:0000313" key="2">
    <source>
        <dbReference type="Proteomes" id="UP001164250"/>
    </source>
</evidence>
<proteinExistence type="predicted"/>
<keyword evidence="2" id="KW-1185">Reference proteome</keyword>
<reference evidence="2" key="1">
    <citation type="journal article" date="2023" name="G3 (Bethesda)">
        <title>Genome assembly and association tests identify interacting loci associated with vigor, precocity, and sex in interspecific pistachio rootstocks.</title>
        <authorList>
            <person name="Palmer W."/>
            <person name="Jacygrad E."/>
            <person name="Sagayaradj S."/>
            <person name="Cavanaugh K."/>
            <person name="Han R."/>
            <person name="Bertier L."/>
            <person name="Beede B."/>
            <person name="Kafkas S."/>
            <person name="Golino D."/>
            <person name="Preece J."/>
            <person name="Michelmore R."/>
        </authorList>
    </citation>
    <scope>NUCLEOTIDE SEQUENCE [LARGE SCALE GENOMIC DNA]</scope>
</reference>
<accession>A0ACC1AEM9</accession>
<protein>
    <submittedName>
        <fullName evidence="1">Uncharacterized protein</fullName>
    </submittedName>
</protein>